<dbReference type="PANTHER" id="PTHR30346:SF30">
    <property type="entry name" value="SMALL NEUTRAL PROTEASE REGULATORY PROTEIN"/>
    <property type="match status" value="1"/>
</dbReference>
<dbReference type="PANTHER" id="PTHR30346">
    <property type="entry name" value="TRANSCRIPTIONAL DUAL REGULATOR HCAR-RELATED"/>
    <property type="match status" value="1"/>
</dbReference>
<comment type="similarity">
    <text evidence="1">Belongs to the LysR transcriptional regulatory family.</text>
</comment>
<dbReference type="Pfam" id="PF00126">
    <property type="entry name" value="HTH_1"/>
    <property type="match status" value="1"/>
</dbReference>
<dbReference type="Gene3D" id="3.40.190.10">
    <property type="entry name" value="Periplasmic binding protein-like II"/>
    <property type="match status" value="2"/>
</dbReference>
<dbReference type="EMBL" id="JACTVA010000008">
    <property type="protein sequence ID" value="MBC9206544.1"/>
    <property type="molecule type" value="Genomic_DNA"/>
</dbReference>
<gene>
    <name evidence="6" type="ORF">IBL26_06820</name>
</gene>
<proteinExistence type="inferred from homology"/>
<comment type="caution">
    <text evidence="6">The sequence shown here is derived from an EMBL/GenBank/DDBJ whole genome shotgun (WGS) entry which is preliminary data.</text>
</comment>
<keyword evidence="3" id="KW-0238">DNA-binding</keyword>
<evidence type="ECO:0000313" key="7">
    <source>
        <dbReference type="Proteomes" id="UP000626026"/>
    </source>
</evidence>
<sequence length="291" mass="32146">MQNLELRHLRCLVAIDEERNFSRAASRLGMTQPAISQLLKRIEDLAGHRLVKRSRAAVILTPLGEDVVRHARKAVLAVDRALAEAGRNLRGESGRLRVGLSVPSLHGGIPALIRRFRAERPGITVEMSIVSSQAQPAELLADRIDVTFGTVAYPHEALAHDFIGEEAMRVVLPRWHRLSALPRIPLGELREDAWILPPAELSLRQEMEGHFRQAGFSPRLVVDSMDFAATFGLVLANTGVALAAESFRDFAGPDLVLIPIEGAEPRLRHYLSYRVEEALPSVAAFLAIARH</sequence>
<keyword evidence="2" id="KW-0805">Transcription regulation</keyword>
<dbReference type="InterPro" id="IPR036390">
    <property type="entry name" value="WH_DNA-bd_sf"/>
</dbReference>
<dbReference type="PROSITE" id="PS50931">
    <property type="entry name" value="HTH_LYSR"/>
    <property type="match status" value="1"/>
</dbReference>
<evidence type="ECO:0000256" key="2">
    <source>
        <dbReference type="ARBA" id="ARBA00023015"/>
    </source>
</evidence>
<dbReference type="SUPFAM" id="SSF53850">
    <property type="entry name" value="Periplasmic binding protein-like II"/>
    <property type="match status" value="1"/>
</dbReference>
<dbReference type="InterPro" id="IPR000847">
    <property type="entry name" value="LysR_HTH_N"/>
</dbReference>
<evidence type="ECO:0000256" key="1">
    <source>
        <dbReference type="ARBA" id="ARBA00009437"/>
    </source>
</evidence>
<keyword evidence="4" id="KW-0804">Transcription</keyword>
<evidence type="ECO:0000259" key="5">
    <source>
        <dbReference type="PROSITE" id="PS50931"/>
    </source>
</evidence>
<dbReference type="RefSeq" id="WP_187783721.1">
    <property type="nucleotide sequence ID" value="NZ_JACTVA010000008.1"/>
</dbReference>
<reference evidence="6 7" key="1">
    <citation type="journal article" date="2013" name="Int. J. Syst. Evol. Microbiol.">
        <title>Roseomonas aerophila sp. nov., isolated from air.</title>
        <authorList>
            <person name="Kim S.J."/>
            <person name="Weon H.Y."/>
            <person name="Ahn J.H."/>
            <person name="Hong S.B."/>
            <person name="Seok S.J."/>
            <person name="Whang K.S."/>
            <person name="Kwon S.W."/>
        </authorList>
    </citation>
    <scope>NUCLEOTIDE SEQUENCE [LARGE SCALE GENOMIC DNA]</scope>
    <source>
        <strain evidence="6 7">NBRC 108923</strain>
    </source>
</reference>
<dbReference type="InterPro" id="IPR005119">
    <property type="entry name" value="LysR_subst-bd"/>
</dbReference>
<keyword evidence="7" id="KW-1185">Reference proteome</keyword>
<evidence type="ECO:0000313" key="6">
    <source>
        <dbReference type="EMBL" id="MBC9206544.1"/>
    </source>
</evidence>
<dbReference type="SUPFAM" id="SSF46785">
    <property type="entry name" value="Winged helix' DNA-binding domain"/>
    <property type="match status" value="1"/>
</dbReference>
<protein>
    <submittedName>
        <fullName evidence="6">LysR family transcriptional regulator</fullName>
    </submittedName>
</protein>
<evidence type="ECO:0000256" key="3">
    <source>
        <dbReference type="ARBA" id="ARBA00023125"/>
    </source>
</evidence>
<dbReference type="CDD" id="cd08414">
    <property type="entry name" value="PBP2_LTTR_aromatics_like"/>
    <property type="match status" value="1"/>
</dbReference>
<dbReference type="Proteomes" id="UP000626026">
    <property type="component" value="Unassembled WGS sequence"/>
</dbReference>
<accession>A0ABR7RJP5</accession>
<dbReference type="InterPro" id="IPR036388">
    <property type="entry name" value="WH-like_DNA-bd_sf"/>
</dbReference>
<evidence type="ECO:0000256" key="4">
    <source>
        <dbReference type="ARBA" id="ARBA00023163"/>
    </source>
</evidence>
<name>A0ABR7RJP5_9PROT</name>
<dbReference type="PRINTS" id="PR00039">
    <property type="entry name" value="HTHLYSR"/>
</dbReference>
<dbReference type="Gene3D" id="1.10.10.10">
    <property type="entry name" value="Winged helix-like DNA-binding domain superfamily/Winged helix DNA-binding domain"/>
    <property type="match status" value="1"/>
</dbReference>
<feature type="domain" description="HTH lysR-type" evidence="5">
    <location>
        <begin position="4"/>
        <end position="61"/>
    </location>
</feature>
<dbReference type="Pfam" id="PF03466">
    <property type="entry name" value="LysR_substrate"/>
    <property type="match status" value="1"/>
</dbReference>
<organism evidence="6 7">
    <name type="scientific">Teichococcus aerophilus</name>
    <dbReference type="NCBI Taxonomy" id="1224513"/>
    <lineage>
        <taxon>Bacteria</taxon>
        <taxon>Pseudomonadati</taxon>
        <taxon>Pseudomonadota</taxon>
        <taxon>Alphaproteobacteria</taxon>
        <taxon>Acetobacterales</taxon>
        <taxon>Roseomonadaceae</taxon>
        <taxon>Roseomonas</taxon>
    </lineage>
</organism>